<reference evidence="2 3" key="1">
    <citation type="journal article" date="2022" name="Nat. Plants">
        <title>Genomes of leafy and leafless Platanthera orchids illuminate the evolution of mycoheterotrophy.</title>
        <authorList>
            <person name="Li M.H."/>
            <person name="Liu K.W."/>
            <person name="Li Z."/>
            <person name="Lu H.C."/>
            <person name="Ye Q.L."/>
            <person name="Zhang D."/>
            <person name="Wang J.Y."/>
            <person name="Li Y.F."/>
            <person name="Zhong Z.M."/>
            <person name="Liu X."/>
            <person name="Yu X."/>
            <person name="Liu D.K."/>
            <person name="Tu X.D."/>
            <person name="Liu B."/>
            <person name="Hao Y."/>
            <person name="Liao X.Y."/>
            <person name="Jiang Y.T."/>
            <person name="Sun W.H."/>
            <person name="Chen J."/>
            <person name="Chen Y.Q."/>
            <person name="Ai Y."/>
            <person name="Zhai J.W."/>
            <person name="Wu S.S."/>
            <person name="Zhou Z."/>
            <person name="Hsiao Y.Y."/>
            <person name="Wu W.L."/>
            <person name="Chen Y.Y."/>
            <person name="Lin Y.F."/>
            <person name="Hsu J.L."/>
            <person name="Li C.Y."/>
            <person name="Wang Z.W."/>
            <person name="Zhao X."/>
            <person name="Zhong W.Y."/>
            <person name="Ma X.K."/>
            <person name="Ma L."/>
            <person name="Huang J."/>
            <person name="Chen G.Z."/>
            <person name="Huang M.Z."/>
            <person name="Huang L."/>
            <person name="Peng D.H."/>
            <person name="Luo Y.B."/>
            <person name="Zou S.Q."/>
            <person name="Chen S.P."/>
            <person name="Lan S."/>
            <person name="Tsai W.C."/>
            <person name="Van de Peer Y."/>
            <person name="Liu Z.J."/>
        </authorList>
    </citation>
    <scope>NUCLEOTIDE SEQUENCE [LARGE SCALE GENOMIC DNA]</scope>
    <source>
        <strain evidence="2">Lor288</strain>
    </source>
</reference>
<evidence type="ECO:0000256" key="1">
    <source>
        <dbReference type="SAM" id="MobiDB-lite"/>
    </source>
</evidence>
<evidence type="ECO:0000313" key="2">
    <source>
        <dbReference type="EMBL" id="KAK8962488.1"/>
    </source>
</evidence>
<feature type="region of interest" description="Disordered" evidence="1">
    <location>
        <begin position="1"/>
        <end position="42"/>
    </location>
</feature>
<sequence length="196" mass="23021">MDKRHPFPQTQRPSGDTRFRRITRRIPDNDPRKPPRGRRSAAVAVEDYVREKLEQLFTSIREQNAELLVGKGEVLKRRVRKADGEEEDEPEAEKKVNVVEAEGEEEVSATVFYFHNRAKQISVGLFWGWSKLEGMKTRRFQFKTKTVQNMAKRTPVFGPRKLKTKTDCENIVIERTLMQICCHLKRFFVTLYIPKL</sequence>
<keyword evidence="3" id="KW-1185">Reference proteome</keyword>
<dbReference type="Proteomes" id="UP001412067">
    <property type="component" value="Unassembled WGS sequence"/>
</dbReference>
<protein>
    <submittedName>
        <fullName evidence="2">Uncharacterized protein</fullName>
    </submittedName>
</protein>
<organism evidence="2 3">
    <name type="scientific">Platanthera guangdongensis</name>
    <dbReference type="NCBI Taxonomy" id="2320717"/>
    <lineage>
        <taxon>Eukaryota</taxon>
        <taxon>Viridiplantae</taxon>
        <taxon>Streptophyta</taxon>
        <taxon>Embryophyta</taxon>
        <taxon>Tracheophyta</taxon>
        <taxon>Spermatophyta</taxon>
        <taxon>Magnoliopsida</taxon>
        <taxon>Liliopsida</taxon>
        <taxon>Asparagales</taxon>
        <taxon>Orchidaceae</taxon>
        <taxon>Orchidoideae</taxon>
        <taxon>Orchideae</taxon>
        <taxon>Orchidinae</taxon>
        <taxon>Platanthera</taxon>
    </lineage>
</organism>
<accession>A0ABR2MEB4</accession>
<comment type="caution">
    <text evidence="2">The sequence shown here is derived from an EMBL/GenBank/DDBJ whole genome shotgun (WGS) entry which is preliminary data.</text>
</comment>
<dbReference type="EMBL" id="JBBWWR010000008">
    <property type="protein sequence ID" value="KAK8962488.1"/>
    <property type="molecule type" value="Genomic_DNA"/>
</dbReference>
<feature type="compositionally biased region" description="Basic and acidic residues" evidence="1">
    <location>
        <begin position="15"/>
        <end position="33"/>
    </location>
</feature>
<name>A0ABR2MEB4_9ASPA</name>
<proteinExistence type="predicted"/>
<gene>
    <name evidence="2" type="ORF">KSP40_PGU017410</name>
</gene>
<evidence type="ECO:0000313" key="3">
    <source>
        <dbReference type="Proteomes" id="UP001412067"/>
    </source>
</evidence>